<dbReference type="EMBL" id="CAJZBQ010000044">
    <property type="protein sequence ID" value="CAG9327740.1"/>
    <property type="molecule type" value="Genomic_DNA"/>
</dbReference>
<evidence type="ECO:0000313" key="3">
    <source>
        <dbReference type="Proteomes" id="UP001162131"/>
    </source>
</evidence>
<dbReference type="AlphaFoldDB" id="A0AAU9JRK7"/>
<gene>
    <name evidence="2" type="ORF">BSTOLATCC_MIC44368</name>
</gene>
<evidence type="ECO:0000259" key="1">
    <source>
        <dbReference type="PROSITE" id="PS50969"/>
    </source>
</evidence>
<dbReference type="PANTHER" id="PTHR12210">
    <property type="entry name" value="DULLARD PROTEIN PHOSPHATASE"/>
    <property type="match status" value="1"/>
</dbReference>
<dbReference type="NCBIfam" id="TIGR02251">
    <property type="entry name" value="HIF-SF_euk"/>
    <property type="match status" value="1"/>
</dbReference>
<proteinExistence type="predicted"/>
<sequence length="355" mass="41082">MSNCNSGKNSHSFSNLFTSRLGERHPTFNRSIQANATIRDWRKSSLPLNEGLTIVNNGTSSMPNILEQKPKLEASDQILPSVNLSEINLQNDKAFLPSITLSGFYKPKQYPLHSLYKPAVFSPRNFLPEKSNNMCDNSERIPINLHRKNFDNELEEIVRKRIALPHSKFPKTIILDLDETLVHCSKYIDKNDIIIKIKLPNGTIERLGLKIRPFTREFLHEVNKNFEVFVFTASNSFYADPVLDSLDPEHKYFARRIYRESCVHKGRYKVKDLRIFSNRNLKDIIIIDNSWSCISNQKDNGILISSWYGDMTDCELHKLLPFLNSLHSVKDVRESIKRAPNIFTKNKIARLYICL</sequence>
<evidence type="ECO:0000313" key="2">
    <source>
        <dbReference type="EMBL" id="CAG9327740.1"/>
    </source>
</evidence>
<dbReference type="CDD" id="cd07521">
    <property type="entry name" value="HAD_FCP1-like"/>
    <property type="match status" value="1"/>
</dbReference>
<dbReference type="InterPro" id="IPR050365">
    <property type="entry name" value="TIM50"/>
</dbReference>
<dbReference type="InterPro" id="IPR011948">
    <property type="entry name" value="Dullard_phosphatase"/>
</dbReference>
<accession>A0AAU9JRK7</accession>
<organism evidence="2 3">
    <name type="scientific">Blepharisma stoltei</name>
    <dbReference type="NCBI Taxonomy" id="1481888"/>
    <lineage>
        <taxon>Eukaryota</taxon>
        <taxon>Sar</taxon>
        <taxon>Alveolata</taxon>
        <taxon>Ciliophora</taxon>
        <taxon>Postciliodesmatophora</taxon>
        <taxon>Heterotrichea</taxon>
        <taxon>Heterotrichida</taxon>
        <taxon>Blepharismidae</taxon>
        <taxon>Blepharisma</taxon>
    </lineage>
</organism>
<dbReference type="Pfam" id="PF03031">
    <property type="entry name" value="NIF"/>
    <property type="match status" value="1"/>
</dbReference>
<dbReference type="PROSITE" id="PS50969">
    <property type="entry name" value="FCP1"/>
    <property type="match status" value="1"/>
</dbReference>
<dbReference type="Gene3D" id="3.40.50.1000">
    <property type="entry name" value="HAD superfamily/HAD-like"/>
    <property type="match status" value="1"/>
</dbReference>
<feature type="domain" description="FCP1 homology" evidence="1">
    <location>
        <begin position="166"/>
        <end position="326"/>
    </location>
</feature>
<dbReference type="SMART" id="SM00577">
    <property type="entry name" value="CPDc"/>
    <property type="match status" value="1"/>
</dbReference>
<dbReference type="InterPro" id="IPR036412">
    <property type="entry name" value="HAD-like_sf"/>
</dbReference>
<dbReference type="FunFam" id="3.40.50.1000:FF:000093">
    <property type="entry name" value="NLI interacting factor-like phosphatase family protein"/>
    <property type="match status" value="1"/>
</dbReference>
<keyword evidence="3" id="KW-1185">Reference proteome</keyword>
<dbReference type="GO" id="GO:0016791">
    <property type="term" value="F:phosphatase activity"/>
    <property type="evidence" value="ECO:0007669"/>
    <property type="project" value="InterPro"/>
</dbReference>
<reference evidence="2" key="1">
    <citation type="submission" date="2021-09" db="EMBL/GenBank/DDBJ databases">
        <authorList>
            <consortium name="AG Swart"/>
            <person name="Singh M."/>
            <person name="Singh A."/>
            <person name="Seah K."/>
            <person name="Emmerich C."/>
        </authorList>
    </citation>
    <scope>NUCLEOTIDE SEQUENCE</scope>
    <source>
        <strain evidence="2">ATCC30299</strain>
    </source>
</reference>
<dbReference type="InterPro" id="IPR023214">
    <property type="entry name" value="HAD_sf"/>
</dbReference>
<dbReference type="Proteomes" id="UP001162131">
    <property type="component" value="Unassembled WGS sequence"/>
</dbReference>
<dbReference type="InterPro" id="IPR004274">
    <property type="entry name" value="FCP1_dom"/>
</dbReference>
<name>A0AAU9JRK7_9CILI</name>
<protein>
    <recommendedName>
        <fullName evidence="1">FCP1 homology domain-containing protein</fullName>
    </recommendedName>
</protein>
<comment type="caution">
    <text evidence="2">The sequence shown here is derived from an EMBL/GenBank/DDBJ whole genome shotgun (WGS) entry which is preliminary data.</text>
</comment>
<dbReference type="SUPFAM" id="SSF56784">
    <property type="entry name" value="HAD-like"/>
    <property type="match status" value="1"/>
</dbReference>